<evidence type="ECO:0000256" key="3">
    <source>
        <dbReference type="ARBA" id="ARBA00023027"/>
    </source>
</evidence>
<feature type="domain" description="D-isomer specific 2-hydroxyacid dehydrogenase catalytic" evidence="5">
    <location>
        <begin position="15"/>
        <end position="317"/>
    </location>
</feature>
<keyword evidence="3" id="KW-0520">NAD</keyword>
<accession>A0ABR1FLT7</accession>
<dbReference type="Gene3D" id="3.40.50.720">
    <property type="entry name" value="NAD(P)-binding Rossmann-like Domain"/>
    <property type="match status" value="2"/>
</dbReference>
<dbReference type="PROSITE" id="PS00670">
    <property type="entry name" value="D_2_HYDROXYACID_DH_2"/>
    <property type="match status" value="1"/>
</dbReference>
<feature type="domain" description="D-isomer specific 2-hydroxyacid dehydrogenase NAD-binding" evidence="6">
    <location>
        <begin position="136"/>
        <end position="291"/>
    </location>
</feature>
<dbReference type="Pfam" id="PF02826">
    <property type="entry name" value="2-Hacid_dh_C"/>
    <property type="match status" value="1"/>
</dbReference>
<proteinExistence type="inferred from homology"/>
<reference evidence="7 8" key="1">
    <citation type="submission" date="2024-03" db="EMBL/GenBank/DDBJ databases">
        <title>Aureococcus anophagefferens CCMP1851 and Kratosvirus quantuckense: Draft genome of a second virus-susceptible host strain in the model system.</title>
        <authorList>
            <person name="Chase E."/>
            <person name="Truchon A.R."/>
            <person name="Schepens W."/>
            <person name="Wilhelm S.W."/>
        </authorList>
    </citation>
    <scope>NUCLEOTIDE SEQUENCE [LARGE SCALE GENOMIC DNA]</scope>
    <source>
        <strain evidence="7 8">CCMP1851</strain>
    </source>
</reference>
<dbReference type="SUPFAM" id="SSF52283">
    <property type="entry name" value="Formate/glycerate dehydrogenase catalytic domain-like"/>
    <property type="match status" value="1"/>
</dbReference>
<dbReference type="EMBL" id="JBBJCI010000363">
    <property type="protein sequence ID" value="KAK7233201.1"/>
    <property type="molecule type" value="Genomic_DNA"/>
</dbReference>
<evidence type="ECO:0000256" key="4">
    <source>
        <dbReference type="RuleBase" id="RU003719"/>
    </source>
</evidence>
<sequence length="331" mass="34351">MLNAARLDYDGRIDLARLEAAADVERYEISAPEEVAARAAGADVILNKEMPLDAPLIAALPASVRLVCEAGTGYNNVDLAACHARGIAVCNVPTYATEAMAHMAVTFVMALACSLWPQSAALATGDRSYMAQCHLGALPHFELTGKTIGLVGGLGTIGLRVAAMATALGLRVVASDPAAPLGPRDDGVDVVTLDDLLARSDFVSLHCPLNARTTGLVGAPELAKMKPSAYLVNTARGAIVDQAALADALRAKAIAGAALDVFGEGSAPPPPLPDASPLWGLDNVILTPHIGWQRLEARQRVVDMCADNIRGFANGELTNVDAATGLPRPRA</sequence>
<comment type="caution">
    <text evidence="7">The sequence shown here is derived from an EMBL/GenBank/DDBJ whole genome shotgun (WGS) entry which is preliminary data.</text>
</comment>
<dbReference type="InterPro" id="IPR050418">
    <property type="entry name" value="D-iso_2-hydroxyacid_DH_PdxB"/>
</dbReference>
<evidence type="ECO:0000256" key="2">
    <source>
        <dbReference type="ARBA" id="ARBA00023002"/>
    </source>
</evidence>
<dbReference type="SUPFAM" id="SSF51735">
    <property type="entry name" value="NAD(P)-binding Rossmann-fold domains"/>
    <property type="match status" value="1"/>
</dbReference>
<dbReference type="PANTHER" id="PTHR43761">
    <property type="entry name" value="D-ISOMER SPECIFIC 2-HYDROXYACID DEHYDROGENASE FAMILY PROTEIN (AFU_ORTHOLOGUE AFUA_1G13630)"/>
    <property type="match status" value="1"/>
</dbReference>
<evidence type="ECO:0000313" key="7">
    <source>
        <dbReference type="EMBL" id="KAK7233201.1"/>
    </source>
</evidence>
<dbReference type="PROSITE" id="PS00671">
    <property type="entry name" value="D_2_HYDROXYACID_DH_3"/>
    <property type="match status" value="1"/>
</dbReference>
<keyword evidence="8" id="KW-1185">Reference proteome</keyword>
<dbReference type="InterPro" id="IPR006139">
    <property type="entry name" value="D-isomer_2_OHA_DH_cat_dom"/>
</dbReference>
<dbReference type="InterPro" id="IPR006140">
    <property type="entry name" value="D-isomer_DH_NAD-bd"/>
</dbReference>
<dbReference type="Pfam" id="PF00389">
    <property type="entry name" value="2-Hacid_dh"/>
    <property type="match status" value="1"/>
</dbReference>
<organism evidence="7 8">
    <name type="scientific">Aureococcus anophagefferens</name>
    <name type="common">Harmful bloom alga</name>
    <dbReference type="NCBI Taxonomy" id="44056"/>
    <lineage>
        <taxon>Eukaryota</taxon>
        <taxon>Sar</taxon>
        <taxon>Stramenopiles</taxon>
        <taxon>Ochrophyta</taxon>
        <taxon>Pelagophyceae</taxon>
        <taxon>Pelagomonadales</taxon>
        <taxon>Pelagomonadaceae</taxon>
        <taxon>Aureococcus</taxon>
    </lineage>
</organism>
<protein>
    <submittedName>
        <fullName evidence="7">D-isomer specific 2-hydroxyacid dehydrogenase</fullName>
    </submittedName>
</protein>
<evidence type="ECO:0000313" key="8">
    <source>
        <dbReference type="Proteomes" id="UP001363151"/>
    </source>
</evidence>
<dbReference type="InterPro" id="IPR029753">
    <property type="entry name" value="D-isomer_DH_CS"/>
</dbReference>
<gene>
    <name evidence="7" type="ORF">SO694_0003818</name>
</gene>
<dbReference type="Proteomes" id="UP001363151">
    <property type="component" value="Unassembled WGS sequence"/>
</dbReference>
<comment type="similarity">
    <text evidence="1 4">Belongs to the D-isomer specific 2-hydroxyacid dehydrogenase family.</text>
</comment>
<dbReference type="InterPro" id="IPR036291">
    <property type="entry name" value="NAD(P)-bd_dom_sf"/>
</dbReference>
<dbReference type="PANTHER" id="PTHR43761:SF1">
    <property type="entry name" value="D-ISOMER SPECIFIC 2-HYDROXYACID DEHYDROGENASE CATALYTIC DOMAIN-CONTAINING PROTEIN-RELATED"/>
    <property type="match status" value="1"/>
</dbReference>
<evidence type="ECO:0000259" key="6">
    <source>
        <dbReference type="Pfam" id="PF02826"/>
    </source>
</evidence>
<keyword evidence="2 4" id="KW-0560">Oxidoreductase</keyword>
<name>A0ABR1FLT7_AURAN</name>
<evidence type="ECO:0000256" key="1">
    <source>
        <dbReference type="ARBA" id="ARBA00005854"/>
    </source>
</evidence>
<evidence type="ECO:0000259" key="5">
    <source>
        <dbReference type="Pfam" id="PF00389"/>
    </source>
</evidence>